<feature type="chain" id="PRO_5043911815" evidence="1">
    <location>
        <begin position="23"/>
        <end position="467"/>
    </location>
</feature>
<gene>
    <name evidence="2" type="ORF">R3P38DRAFT_2687615</name>
</gene>
<keyword evidence="2" id="KW-0378">Hydrolase</keyword>
<evidence type="ECO:0000313" key="3">
    <source>
        <dbReference type="Proteomes" id="UP001362999"/>
    </source>
</evidence>
<accession>A0AAW0D758</accession>
<comment type="caution">
    <text evidence="2">The sequence shown here is derived from an EMBL/GenBank/DDBJ whole genome shotgun (WGS) entry which is preliminary data.</text>
</comment>
<proteinExistence type="predicted"/>
<dbReference type="InterPro" id="IPR005197">
    <property type="entry name" value="Glyco_hydro_71"/>
</dbReference>
<name>A0AAW0D758_9AGAR</name>
<evidence type="ECO:0000256" key="1">
    <source>
        <dbReference type="SAM" id="SignalP"/>
    </source>
</evidence>
<keyword evidence="1" id="KW-0732">Signal</keyword>
<dbReference type="Pfam" id="PF03659">
    <property type="entry name" value="Glyco_hydro_71"/>
    <property type="match status" value="1"/>
</dbReference>
<dbReference type="AlphaFoldDB" id="A0AAW0D758"/>
<dbReference type="EMBL" id="JAWWNJ010000009">
    <property type="protein sequence ID" value="KAK7048415.1"/>
    <property type="molecule type" value="Genomic_DNA"/>
</dbReference>
<organism evidence="2 3">
    <name type="scientific">Favolaschia claudopus</name>
    <dbReference type="NCBI Taxonomy" id="2862362"/>
    <lineage>
        <taxon>Eukaryota</taxon>
        <taxon>Fungi</taxon>
        <taxon>Dikarya</taxon>
        <taxon>Basidiomycota</taxon>
        <taxon>Agaricomycotina</taxon>
        <taxon>Agaricomycetes</taxon>
        <taxon>Agaricomycetidae</taxon>
        <taxon>Agaricales</taxon>
        <taxon>Marasmiineae</taxon>
        <taxon>Mycenaceae</taxon>
        <taxon>Favolaschia</taxon>
    </lineage>
</organism>
<dbReference type="GO" id="GO:0051118">
    <property type="term" value="F:glucan endo-1,3-alpha-glucosidase activity"/>
    <property type="evidence" value="ECO:0007669"/>
    <property type="project" value="InterPro"/>
</dbReference>
<protein>
    <submittedName>
        <fullName evidence="2">Glycoside hydrolase family 71 protein</fullName>
    </submittedName>
</protein>
<reference evidence="2 3" key="1">
    <citation type="journal article" date="2024" name="J Genomics">
        <title>Draft genome sequencing and assembly of Favolaschia claudopus CIRM-BRFM 2984 isolated from oak limbs.</title>
        <authorList>
            <person name="Navarro D."/>
            <person name="Drula E."/>
            <person name="Chaduli D."/>
            <person name="Cazenave R."/>
            <person name="Ahrendt S."/>
            <person name="Wang J."/>
            <person name="Lipzen A."/>
            <person name="Daum C."/>
            <person name="Barry K."/>
            <person name="Grigoriev I.V."/>
            <person name="Favel A."/>
            <person name="Rosso M.N."/>
            <person name="Martin F."/>
        </authorList>
    </citation>
    <scope>NUCLEOTIDE SEQUENCE [LARGE SCALE GENOMIC DNA]</scope>
    <source>
        <strain evidence="2 3">CIRM-BRFM 2984</strain>
    </source>
</reference>
<keyword evidence="3" id="KW-1185">Reference proteome</keyword>
<dbReference type="CDD" id="cd11577">
    <property type="entry name" value="GH71"/>
    <property type="match status" value="1"/>
</dbReference>
<evidence type="ECO:0000313" key="2">
    <source>
        <dbReference type="EMBL" id="KAK7048415.1"/>
    </source>
</evidence>
<dbReference type="Gene3D" id="3.20.20.80">
    <property type="entry name" value="Glycosidases"/>
    <property type="match status" value="1"/>
</dbReference>
<dbReference type="Proteomes" id="UP001362999">
    <property type="component" value="Unassembled WGS sequence"/>
</dbReference>
<sequence length="467" mass="52304">MASSSLFIRSLLLLLYVSLGFCTPVHVGSLLGSVTSDSIATELEHSSPAHSEHVATPSNLVVAHIIVGNTYKYKEDDWLQQIALAHSKGFDAFVLNVGSDSWQVDRVEAAFDVVRPFKSFKLFLSFDMTVIPCSAEGDAWLIQHYLGKFGSLSSYQKMEGKPLVSAFSGQDCKFGSNTVNEGWFSALKSESSGPVYFMPSFFVDPAEFSELSVMDGGFNWNSAWPMGNYEINFETDNDWIKHLGDRKYMAGISPWFFTHYSPQTYNKNFIYLADNWMLARRWELLIANRDKVPIAQVISWNDFGESHYLAPLLKDDSQPMSEQWVDGFSHDGWLDLFAYYIQAYKTGAYPRITRDRIFLWARLYPAKAEANDSVGPPTGSDWTQDYLWAIVLLTSPANVVLQCGSSREQFAAPAGLSKFKLPLKNPGSVSAYILRGDESDVKFSPSGFDFSSSPPSYNFNAFVAAYP</sequence>
<feature type="signal peptide" evidence="1">
    <location>
        <begin position="1"/>
        <end position="22"/>
    </location>
</feature>